<reference evidence="1 2" key="1">
    <citation type="submission" date="2019-11" db="EMBL/GenBank/DDBJ databases">
        <title>Epiphytic Pseudomonas syringae from cherry orchards.</title>
        <authorList>
            <person name="Hulin M.T."/>
        </authorList>
    </citation>
    <scope>NUCLEOTIDE SEQUENCE [LARGE SCALE GENOMIC DNA]</scope>
    <source>
        <strain evidence="1 2">PA-6-9F</strain>
    </source>
</reference>
<dbReference type="RefSeq" id="WP_092234822.1">
    <property type="nucleotide sequence ID" value="NZ_FNTR01000004.1"/>
</dbReference>
<evidence type="ECO:0000313" key="2">
    <source>
        <dbReference type="Proteomes" id="UP000814172"/>
    </source>
</evidence>
<comment type="caution">
    <text evidence="1">The sequence shown here is derived from an EMBL/GenBank/DDBJ whole genome shotgun (WGS) entry which is preliminary data.</text>
</comment>
<dbReference type="AlphaFoldDB" id="A0AAW4ZYY3"/>
<accession>A0AAW4ZYY3</accession>
<gene>
    <name evidence="1" type="ORF">GIW75_05900</name>
</gene>
<proteinExistence type="predicted"/>
<name>A0AAW4ZYY3_9PSED</name>
<keyword evidence="2" id="KW-1185">Reference proteome</keyword>
<dbReference type="Proteomes" id="UP000814172">
    <property type="component" value="Unassembled WGS sequence"/>
</dbReference>
<protein>
    <submittedName>
        <fullName evidence="1">Uncharacterized protein</fullName>
    </submittedName>
</protein>
<dbReference type="EMBL" id="WKEW01000012">
    <property type="protein sequence ID" value="MCF5056498.1"/>
    <property type="molecule type" value="Genomic_DNA"/>
</dbReference>
<sequence length="120" mass="13766">MENAVEANWHGHDYQARFFWIYASALRDPDQTNVIEVSYETDGPKACDDIIVCYDPGRPSYGPHRVVVDYHQIKYHVALGGRFGYEDLINPAFIGAKSFSVLQRLKQQRKMLLPISHSHS</sequence>
<dbReference type="GeneID" id="55540332"/>
<evidence type="ECO:0000313" key="1">
    <source>
        <dbReference type="EMBL" id="MCF5056498.1"/>
    </source>
</evidence>
<organism evidence="1 2">
    <name type="scientific">Pseudomonas proteolytica</name>
    <dbReference type="NCBI Taxonomy" id="219574"/>
    <lineage>
        <taxon>Bacteria</taxon>
        <taxon>Pseudomonadati</taxon>
        <taxon>Pseudomonadota</taxon>
        <taxon>Gammaproteobacteria</taxon>
        <taxon>Pseudomonadales</taxon>
        <taxon>Pseudomonadaceae</taxon>
        <taxon>Pseudomonas</taxon>
    </lineage>
</organism>